<evidence type="ECO:0000256" key="5">
    <source>
        <dbReference type="ARBA" id="ARBA00022692"/>
    </source>
</evidence>
<evidence type="ECO:0000313" key="14">
    <source>
        <dbReference type="EMBL" id="PAV27614.1"/>
    </source>
</evidence>
<evidence type="ECO:0000256" key="3">
    <source>
        <dbReference type="ARBA" id="ARBA00007931"/>
    </source>
</evidence>
<feature type="transmembrane region" description="Helical" evidence="12">
    <location>
        <begin position="116"/>
        <end position="133"/>
    </location>
</feature>
<comment type="caution">
    <text evidence="14">The sequence shown here is derived from an EMBL/GenBank/DDBJ whole genome shotgun (WGS) entry which is preliminary data.</text>
</comment>
<keyword evidence="6" id="KW-0479">Metal-binding</keyword>
<proteinExistence type="inferred from homology"/>
<evidence type="ECO:0000256" key="9">
    <source>
        <dbReference type="ARBA" id="ARBA00022989"/>
    </source>
</evidence>
<keyword evidence="11 12" id="KW-0472">Membrane</keyword>
<keyword evidence="10" id="KW-0482">Metalloprotease</keyword>
<evidence type="ECO:0000256" key="10">
    <source>
        <dbReference type="ARBA" id="ARBA00023049"/>
    </source>
</evidence>
<dbReference type="OrthoDB" id="166377at2"/>
<comment type="subcellular location">
    <subcellularLocation>
        <location evidence="2">Membrane</location>
        <topology evidence="2">Multi-pass membrane protein</topology>
    </subcellularLocation>
</comment>
<dbReference type="Pfam" id="PF02163">
    <property type="entry name" value="Peptidase_M50"/>
    <property type="match status" value="2"/>
</dbReference>
<feature type="domain" description="Peptidase M50" evidence="13">
    <location>
        <begin position="33"/>
        <end position="104"/>
    </location>
</feature>
<dbReference type="GO" id="GO:0016020">
    <property type="term" value="C:membrane"/>
    <property type="evidence" value="ECO:0007669"/>
    <property type="project" value="UniProtKB-SubCell"/>
</dbReference>
<evidence type="ECO:0000256" key="6">
    <source>
        <dbReference type="ARBA" id="ARBA00022723"/>
    </source>
</evidence>
<name>A0A2A2I8K2_9BACI</name>
<dbReference type="InterPro" id="IPR008915">
    <property type="entry name" value="Peptidase_M50"/>
</dbReference>
<keyword evidence="8" id="KW-0862">Zinc</keyword>
<dbReference type="GO" id="GO:0008237">
    <property type="term" value="F:metallopeptidase activity"/>
    <property type="evidence" value="ECO:0007669"/>
    <property type="project" value="UniProtKB-KW"/>
</dbReference>
<dbReference type="AlphaFoldDB" id="A0A2A2I8K2"/>
<keyword evidence="5 12" id="KW-0812">Transmembrane</keyword>
<evidence type="ECO:0000313" key="15">
    <source>
        <dbReference type="Proteomes" id="UP000218887"/>
    </source>
</evidence>
<keyword evidence="7" id="KW-0378">Hydrolase</keyword>
<protein>
    <submittedName>
        <fullName evidence="14">Stage IV sporulation protein FB</fullName>
    </submittedName>
</protein>
<feature type="transmembrane region" description="Helical" evidence="12">
    <location>
        <begin position="158"/>
        <end position="191"/>
    </location>
</feature>
<dbReference type="GO" id="GO:0046872">
    <property type="term" value="F:metal ion binding"/>
    <property type="evidence" value="ECO:0007669"/>
    <property type="project" value="UniProtKB-KW"/>
</dbReference>
<dbReference type="GO" id="GO:0006508">
    <property type="term" value="P:proteolysis"/>
    <property type="evidence" value="ECO:0007669"/>
    <property type="project" value="UniProtKB-KW"/>
</dbReference>
<accession>A0A2A2I8K2</accession>
<evidence type="ECO:0000256" key="1">
    <source>
        <dbReference type="ARBA" id="ARBA00001947"/>
    </source>
</evidence>
<dbReference type="EMBL" id="NPOA01000026">
    <property type="protein sequence ID" value="PAV27614.1"/>
    <property type="molecule type" value="Genomic_DNA"/>
</dbReference>
<evidence type="ECO:0000256" key="11">
    <source>
        <dbReference type="ARBA" id="ARBA00023136"/>
    </source>
</evidence>
<reference evidence="14 15" key="1">
    <citation type="submission" date="2017-08" db="EMBL/GenBank/DDBJ databases">
        <title>Virgibacillus indicus sp. nov. and Virgibacillus profoundi sp. nov, two moderately halophilic bacteria isolated from marine sediment by using the Microfluidic Streak Plate.</title>
        <authorList>
            <person name="Xu B."/>
            <person name="Hu B."/>
            <person name="Wang J."/>
            <person name="Zhu Y."/>
            <person name="Huang L."/>
            <person name="Du W."/>
            <person name="Huang Y."/>
        </authorList>
    </citation>
    <scope>NUCLEOTIDE SEQUENCE [LARGE SCALE GENOMIC DNA]</scope>
    <source>
        <strain evidence="14 15">IO3-P3-H5</strain>
    </source>
</reference>
<sequence>MTFHKYLPKIHIHPVLMIFIGISLITGTFMELSIIIAIVLFHELGHFIMAKFFDWRIKSIMLWVFGGVMDTDEHGNRPLREEALVTIAGPFQHMIIYIILYFSTHVEIFPLSVVELIFYYNTAILIFNLLPIWPLDGGKLLFLCLSGYFPYKKAYHSVIIFSMITCLLLLLVQLFLFPFTLSAFFIMLFLFMENRSDWKQRYYVFIRFLLKRYEGNAPIKDVHPVNVLAENTLMDVFNTFMREKKHSIYITFPDNQRKSIDEADCLRSYFHDKHYDKTVGEVFNYIN</sequence>
<dbReference type="RefSeq" id="WP_095657508.1">
    <property type="nucleotide sequence ID" value="NZ_NPOA01000026.1"/>
</dbReference>
<evidence type="ECO:0000259" key="13">
    <source>
        <dbReference type="Pfam" id="PF02163"/>
    </source>
</evidence>
<feature type="transmembrane region" description="Helical" evidence="12">
    <location>
        <begin position="12"/>
        <end position="41"/>
    </location>
</feature>
<feature type="domain" description="Peptidase M50" evidence="13">
    <location>
        <begin position="110"/>
        <end position="168"/>
    </location>
</feature>
<gene>
    <name evidence="14" type="ORF">CIL05_21050</name>
</gene>
<keyword evidence="9 12" id="KW-1133">Transmembrane helix</keyword>
<organism evidence="14 15">
    <name type="scientific">Virgibacillus profundi</name>
    <dbReference type="NCBI Taxonomy" id="2024555"/>
    <lineage>
        <taxon>Bacteria</taxon>
        <taxon>Bacillati</taxon>
        <taxon>Bacillota</taxon>
        <taxon>Bacilli</taxon>
        <taxon>Bacillales</taxon>
        <taxon>Bacillaceae</taxon>
        <taxon>Virgibacillus</taxon>
    </lineage>
</organism>
<dbReference type="Proteomes" id="UP000218887">
    <property type="component" value="Unassembled WGS sequence"/>
</dbReference>
<evidence type="ECO:0000256" key="12">
    <source>
        <dbReference type="SAM" id="Phobius"/>
    </source>
</evidence>
<dbReference type="PANTHER" id="PTHR39188">
    <property type="entry name" value="MEMBRANE-ASSOCIATED ZINC METALLOPROTEASE M50B"/>
    <property type="match status" value="1"/>
</dbReference>
<evidence type="ECO:0000256" key="7">
    <source>
        <dbReference type="ARBA" id="ARBA00022801"/>
    </source>
</evidence>
<comment type="similarity">
    <text evidence="3">Belongs to the peptidase M50B family.</text>
</comment>
<keyword evidence="4" id="KW-0645">Protease</keyword>
<feature type="transmembrane region" description="Helical" evidence="12">
    <location>
        <begin position="83"/>
        <end position="104"/>
    </location>
</feature>
<dbReference type="PANTHER" id="PTHR39188:SF3">
    <property type="entry name" value="STAGE IV SPORULATION PROTEIN FB"/>
    <property type="match status" value="1"/>
</dbReference>
<keyword evidence="15" id="KW-1185">Reference proteome</keyword>
<evidence type="ECO:0000256" key="4">
    <source>
        <dbReference type="ARBA" id="ARBA00022670"/>
    </source>
</evidence>
<comment type="cofactor">
    <cofactor evidence="1">
        <name>Zn(2+)</name>
        <dbReference type="ChEBI" id="CHEBI:29105"/>
    </cofactor>
</comment>
<evidence type="ECO:0000256" key="2">
    <source>
        <dbReference type="ARBA" id="ARBA00004141"/>
    </source>
</evidence>
<dbReference type="CDD" id="cd06161">
    <property type="entry name" value="S2P-M50_SpoIVFB"/>
    <property type="match status" value="1"/>
</dbReference>
<evidence type="ECO:0000256" key="8">
    <source>
        <dbReference type="ARBA" id="ARBA00022833"/>
    </source>
</evidence>